<feature type="transmembrane region" description="Helical" evidence="1">
    <location>
        <begin position="271"/>
        <end position="304"/>
    </location>
</feature>
<proteinExistence type="predicted"/>
<protein>
    <recommendedName>
        <fullName evidence="4">Glycerophosphoryl diester phosphodiesterase membrane domain-containing protein</fullName>
    </recommendedName>
</protein>
<keyword evidence="1" id="KW-1133">Transmembrane helix</keyword>
<keyword evidence="1" id="KW-0812">Transmembrane</keyword>
<comment type="caution">
    <text evidence="2">The sequence shown here is derived from an EMBL/GenBank/DDBJ whole genome shotgun (WGS) entry which is preliminary data.</text>
</comment>
<feature type="transmembrane region" description="Helical" evidence="1">
    <location>
        <begin position="227"/>
        <end position="259"/>
    </location>
</feature>
<evidence type="ECO:0000313" key="3">
    <source>
        <dbReference type="Proteomes" id="UP000176604"/>
    </source>
</evidence>
<name>A0A1F7UFI8_9BACT</name>
<feature type="transmembrane region" description="Helical" evidence="1">
    <location>
        <begin position="80"/>
        <end position="109"/>
    </location>
</feature>
<dbReference type="EMBL" id="MGEF01000067">
    <property type="protein sequence ID" value="OGL77035.1"/>
    <property type="molecule type" value="Genomic_DNA"/>
</dbReference>
<dbReference type="Proteomes" id="UP000176604">
    <property type="component" value="Unassembled WGS sequence"/>
</dbReference>
<evidence type="ECO:0000256" key="1">
    <source>
        <dbReference type="SAM" id="Phobius"/>
    </source>
</evidence>
<organism evidence="2 3">
    <name type="scientific">Candidatus Uhrbacteria bacterium RIFCSPHIGHO2_12_FULL_54_23</name>
    <dbReference type="NCBI Taxonomy" id="1802397"/>
    <lineage>
        <taxon>Bacteria</taxon>
        <taxon>Candidatus Uhriibacteriota</taxon>
    </lineage>
</organism>
<sequence length="325" mass="35294">MSSVYRPLLRRAWSITWQEKHLWVFGLFTAVIVSGGELNMLVRNLNRLQSLGTWADTVRAEGFSFVPRSLAALAGWPAGWYAALAALIALVLFLLWFAVVAEGALVGGIERARRRADMSLAEGIAHGKKLWGKVAVITAGFHLGAHLAWALFALPPFLLFLAFGSSLWFTAFLIVAFLCLIPAGLAIALLFRLSLAAVVVEQQTLRAAWGCAWELFRAHWLVLLETVILLTAGTTLAAIVALAAAAVGLALIFGPLLLLSFVTGAPAVLSIVVGLALVLFLFALLWVGAVLATFQQAVWVLLFVRMRESPPLAKLVRFFALRARR</sequence>
<feature type="transmembrane region" description="Helical" evidence="1">
    <location>
        <begin position="21"/>
        <end position="42"/>
    </location>
</feature>
<feature type="transmembrane region" description="Helical" evidence="1">
    <location>
        <begin position="130"/>
        <end position="152"/>
    </location>
</feature>
<gene>
    <name evidence="2" type="ORF">A3J43_04230</name>
</gene>
<evidence type="ECO:0008006" key="4">
    <source>
        <dbReference type="Google" id="ProtNLM"/>
    </source>
</evidence>
<keyword evidence="1" id="KW-0472">Membrane</keyword>
<evidence type="ECO:0000313" key="2">
    <source>
        <dbReference type="EMBL" id="OGL77035.1"/>
    </source>
</evidence>
<reference evidence="2 3" key="1">
    <citation type="journal article" date="2016" name="Nat. Commun.">
        <title>Thousands of microbial genomes shed light on interconnected biogeochemical processes in an aquifer system.</title>
        <authorList>
            <person name="Anantharaman K."/>
            <person name="Brown C.T."/>
            <person name="Hug L.A."/>
            <person name="Sharon I."/>
            <person name="Castelle C.J."/>
            <person name="Probst A.J."/>
            <person name="Thomas B.C."/>
            <person name="Singh A."/>
            <person name="Wilkins M.J."/>
            <person name="Karaoz U."/>
            <person name="Brodie E.L."/>
            <person name="Williams K.H."/>
            <person name="Hubbard S.S."/>
            <person name="Banfield J.F."/>
        </authorList>
    </citation>
    <scope>NUCLEOTIDE SEQUENCE [LARGE SCALE GENOMIC DNA]</scope>
</reference>
<feature type="transmembrane region" description="Helical" evidence="1">
    <location>
        <begin position="158"/>
        <end position="191"/>
    </location>
</feature>
<dbReference type="AlphaFoldDB" id="A0A1F7UFI8"/>
<accession>A0A1F7UFI8</accession>